<dbReference type="AlphaFoldDB" id="A0A174FZ63"/>
<sequence length="110" mass="11901">MGEDYAQFVLVECSRLLAFLDVATDRCPHEGAILVQKTAEAVQRSIAGVEEDVEKENGKGGRRNGRLLKQLKKGLGYLTSTLKQIEKMQKRLGAAGESEPLNSLPASGGE</sequence>
<protein>
    <submittedName>
        <fullName evidence="2">Uncharacterized protein</fullName>
    </submittedName>
</protein>
<evidence type="ECO:0000256" key="1">
    <source>
        <dbReference type="SAM" id="MobiDB-lite"/>
    </source>
</evidence>
<feature type="compositionally biased region" description="Polar residues" evidence="1">
    <location>
        <begin position="100"/>
        <end position="110"/>
    </location>
</feature>
<dbReference type="Proteomes" id="UP000095468">
    <property type="component" value="Unassembled WGS sequence"/>
</dbReference>
<accession>A0A174FZ63</accession>
<dbReference type="EMBL" id="CYYP01000019">
    <property type="protein sequence ID" value="CUO54218.1"/>
    <property type="molecule type" value="Genomic_DNA"/>
</dbReference>
<feature type="region of interest" description="Disordered" evidence="1">
    <location>
        <begin position="89"/>
        <end position="110"/>
    </location>
</feature>
<evidence type="ECO:0000313" key="3">
    <source>
        <dbReference type="Proteomes" id="UP000095468"/>
    </source>
</evidence>
<reference evidence="2 3" key="1">
    <citation type="submission" date="2015-09" db="EMBL/GenBank/DDBJ databases">
        <authorList>
            <consortium name="Pathogen Informatics"/>
        </authorList>
    </citation>
    <scope>NUCLEOTIDE SEQUENCE [LARGE SCALE GENOMIC DNA]</scope>
    <source>
        <strain evidence="2 3">2789STDY5608823</strain>
    </source>
</reference>
<organism evidence="2 3">
    <name type="scientific">Collinsella aerofaciens</name>
    <dbReference type="NCBI Taxonomy" id="74426"/>
    <lineage>
        <taxon>Bacteria</taxon>
        <taxon>Bacillati</taxon>
        <taxon>Actinomycetota</taxon>
        <taxon>Coriobacteriia</taxon>
        <taxon>Coriobacteriales</taxon>
        <taxon>Coriobacteriaceae</taxon>
        <taxon>Collinsella</taxon>
    </lineage>
</organism>
<proteinExistence type="predicted"/>
<name>A0A174FZ63_9ACTN</name>
<gene>
    <name evidence="2" type="ORF">ERS852381_01802</name>
</gene>
<evidence type="ECO:0000313" key="2">
    <source>
        <dbReference type="EMBL" id="CUO54218.1"/>
    </source>
</evidence>